<dbReference type="RefSeq" id="WP_057735083.1">
    <property type="nucleotide sequence ID" value="NZ_AZFS01000064.1"/>
</dbReference>
<accession>A0A0R1UPQ9</accession>
<feature type="domain" description="GmrSD restriction endonucleases N-terminal" evidence="1">
    <location>
        <begin position="21"/>
        <end position="232"/>
    </location>
</feature>
<reference evidence="2 3" key="1">
    <citation type="journal article" date="2015" name="Genome Announc.">
        <title>Expanding the biotechnology potential of lactobacilli through comparative genomics of 213 strains and associated genera.</title>
        <authorList>
            <person name="Sun Z."/>
            <person name="Harris H.M."/>
            <person name="McCann A."/>
            <person name="Guo C."/>
            <person name="Argimon S."/>
            <person name="Zhang W."/>
            <person name="Yang X."/>
            <person name="Jeffery I.B."/>
            <person name="Cooney J.C."/>
            <person name="Kagawa T.F."/>
            <person name="Liu W."/>
            <person name="Song Y."/>
            <person name="Salvetti E."/>
            <person name="Wrobel A."/>
            <person name="Rasinkangas P."/>
            <person name="Parkhill J."/>
            <person name="Rea M.C."/>
            <person name="O'Sullivan O."/>
            <person name="Ritari J."/>
            <person name="Douillard F.P."/>
            <person name="Paul Ross R."/>
            <person name="Yang R."/>
            <person name="Briner A.E."/>
            <person name="Felis G.E."/>
            <person name="de Vos W.M."/>
            <person name="Barrangou R."/>
            <person name="Klaenhammer T.R."/>
            <person name="Caufield P.W."/>
            <person name="Cui Y."/>
            <person name="Zhang H."/>
            <person name="O'Toole P.W."/>
        </authorList>
    </citation>
    <scope>NUCLEOTIDE SEQUENCE [LARGE SCALE GENOMIC DNA]</scope>
    <source>
        <strain evidence="2 3">DSM 16381</strain>
    </source>
</reference>
<proteinExistence type="predicted"/>
<dbReference type="InterPro" id="IPR004919">
    <property type="entry name" value="GmrSD_N"/>
</dbReference>
<keyword evidence="3" id="KW-1185">Reference proteome</keyword>
<dbReference type="PATRIC" id="fig|1423753.3.peg.1293"/>
<dbReference type="AlphaFoldDB" id="A0A0R1UPQ9"/>
<dbReference type="Pfam" id="PF03235">
    <property type="entry name" value="GmrSD_N"/>
    <property type="match status" value="1"/>
</dbReference>
<dbReference type="EMBL" id="AZFS01000064">
    <property type="protein sequence ID" value="KRL93368.1"/>
    <property type="molecule type" value="Genomic_DNA"/>
</dbReference>
<comment type="caution">
    <text evidence="2">The sequence shown here is derived from an EMBL/GenBank/DDBJ whole genome shotgun (WGS) entry which is preliminary data.</text>
</comment>
<dbReference type="PANTHER" id="PTHR39639">
    <property type="entry name" value="CHROMOSOME 16, WHOLE GENOME SHOTGUN SEQUENCE"/>
    <property type="match status" value="1"/>
</dbReference>
<protein>
    <recommendedName>
        <fullName evidence="1">GmrSD restriction endonucleases N-terminal domain-containing protein</fullName>
    </recommendedName>
</protein>
<name>A0A0R1UPQ9_9LACO</name>
<evidence type="ECO:0000313" key="3">
    <source>
        <dbReference type="Proteomes" id="UP000051580"/>
    </source>
</evidence>
<gene>
    <name evidence="2" type="ORF">FD28_GL001244</name>
</gene>
<sequence length="643" mass="73385">MSNESVEIKYESGSISYSDLKNKVTVPEYQRDIVWTDKAKSDFIDALAKGFPFGSLLLYQVNGSDVNVKDKNNEYSIIDGLQRYSTMREFEDDPGSFWQGNSSEKMLKEFLRVFQEYNKQVGESWTSKSEEDVKTWYAGLVKNNKRANVNIKSYKGFLPTKVGVSQDDRDDAVAKIQDLITALDNKINSFIDLNTLKIPVIYFLGSSDELADVFSGLNKSGTRLSKYQVFTAAWSHEKFKLDNNDDTNKIISSIIDRFERMKSDRGNIKITNFNIREFKEARLINLAQFAYGLGKLIVENSPALLQGTEGDDLYNEVGFGTLGIITGTPSNKLSHIIEKIDDISKNHVQIINEVLSIVNEINAEFDPLTKKRIKYLNSENRKEFETGLSSKLKFLSYIASIWKIKHRKNDESRLTKDAEITNTIKNLPIYYVIDFLRRTWSGSGDSRLNSYYTTGAEPRSYTKKPSEDQIMAAFNSYAENEDPSIRFTAKTKALTTIFANLSYPKCFQPANSYDFEHIIAASYLKDEYQDHGIKGAGIGNAVLLDTELNKIKQTKDLYETASYKIKPGQNRGRKLDTIRIATKKAKELVSDSGRLDEMMYPSEMELEEAYKQMGQGDFTVVKKIIDDRTRKVCNRFVKLLFEM</sequence>
<dbReference type="PANTHER" id="PTHR39639:SF1">
    <property type="entry name" value="DUF262 DOMAIN-CONTAINING PROTEIN"/>
    <property type="match status" value="1"/>
</dbReference>
<evidence type="ECO:0000259" key="1">
    <source>
        <dbReference type="Pfam" id="PF03235"/>
    </source>
</evidence>
<dbReference type="Proteomes" id="UP000051580">
    <property type="component" value="Unassembled WGS sequence"/>
</dbReference>
<organism evidence="2 3">
    <name type="scientific">Levilactobacillus hammesii DSM 16381</name>
    <dbReference type="NCBI Taxonomy" id="1423753"/>
    <lineage>
        <taxon>Bacteria</taxon>
        <taxon>Bacillati</taxon>
        <taxon>Bacillota</taxon>
        <taxon>Bacilli</taxon>
        <taxon>Lactobacillales</taxon>
        <taxon>Lactobacillaceae</taxon>
        <taxon>Levilactobacillus</taxon>
    </lineage>
</organism>
<dbReference type="STRING" id="1423753.FD28_GL001244"/>
<evidence type="ECO:0000313" key="2">
    <source>
        <dbReference type="EMBL" id="KRL93368.1"/>
    </source>
</evidence>
<dbReference type="OrthoDB" id="9798761at2"/>